<dbReference type="PANTHER" id="PTHR12599">
    <property type="entry name" value="PTERIN-4-ALPHA-CARBINOLAMINE DEHYDRATASE"/>
    <property type="match status" value="1"/>
</dbReference>
<dbReference type="GO" id="GO:0006729">
    <property type="term" value="P:tetrahydrobiopterin biosynthetic process"/>
    <property type="evidence" value="ECO:0007669"/>
    <property type="project" value="InterPro"/>
</dbReference>
<evidence type="ECO:0000256" key="4">
    <source>
        <dbReference type="ARBA" id="ARBA00023239"/>
    </source>
</evidence>
<reference evidence="6 7" key="2">
    <citation type="journal article" date="2016" name="FEMS Yeast Res.">
        <title>Curation of the genome annotation of Pichia pastoris (Komagataella phaffii) CBS7435 from gene level to protein function.</title>
        <authorList>
            <person name="Valli M."/>
            <person name="Tatto N.E."/>
            <person name="Peymann A."/>
            <person name="Gruber C."/>
            <person name="Landes N."/>
            <person name="Ekker H."/>
            <person name="Thallinger G.G."/>
            <person name="Mattanovich D."/>
            <person name="Gasser B."/>
            <person name="Graf A.B."/>
        </authorList>
    </citation>
    <scope>GENOME REANNOTATION</scope>
    <source>
        <strain evidence="6 7">ATCC 76273 / CBS 7435 / CECT 11047 / NRRL Y-11430 / Wegner 21-1</strain>
    </source>
</reference>
<keyword evidence="4" id="KW-0456">Lyase</keyword>
<organism evidence="6 7">
    <name type="scientific">Komagataella phaffii (strain ATCC 76273 / CBS 7435 / CECT 11047 / NRRL Y-11430 / Wegner 21-1)</name>
    <name type="common">Yeast</name>
    <name type="synonym">Pichia pastoris</name>
    <dbReference type="NCBI Taxonomy" id="981350"/>
    <lineage>
        <taxon>Eukaryota</taxon>
        <taxon>Fungi</taxon>
        <taxon>Dikarya</taxon>
        <taxon>Ascomycota</taxon>
        <taxon>Saccharomycotina</taxon>
        <taxon>Pichiomycetes</taxon>
        <taxon>Pichiales</taxon>
        <taxon>Pichiaceae</taxon>
        <taxon>Komagataella</taxon>
    </lineage>
</organism>
<dbReference type="InterPro" id="IPR036428">
    <property type="entry name" value="PCD_sf"/>
</dbReference>
<comment type="catalytic activity">
    <reaction evidence="1">
        <text>(4aS,6R)-4a-hydroxy-L-erythro-5,6,7,8-tetrahydrobiopterin = (6R)-L-erythro-6,7-dihydrobiopterin + H2O</text>
        <dbReference type="Rhea" id="RHEA:11920"/>
        <dbReference type="ChEBI" id="CHEBI:15377"/>
        <dbReference type="ChEBI" id="CHEBI:15642"/>
        <dbReference type="ChEBI" id="CHEBI:43120"/>
        <dbReference type="EC" id="4.2.1.96"/>
    </reaction>
</comment>
<evidence type="ECO:0000256" key="1">
    <source>
        <dbReference type="ARBA" id="ARBA00001554"/>
    </source>
</evidence>
<dbReference type="PANTHER" id="PTHR12599:SF0">
    <property type="entry name" value="PTERIN-4-ALPHA-CARBINOLAMINE DEHYDRATASE"/>
    <property type="match status" value="1"/>
</dbReference>
<proteinExistence type="inferred from homology"/>
<comment type="similarity">
    <text evidence="2">Belongs to the pterin-4-alpha-carbinolamine dehydratase family.</text>
</comment>
<protein>
    <recommendedName>
        <fullName evidence="3">4a-hydroxytetrahydrobiopterin dehydratase</fullName>
        <ecNumber evidence="3">4.2.1.96</ecNumber>
    </recommendedName>
    <alternativeName>
        <fullName evidence="5">4-alpha-hydroxy-tetrahydropterin dehydratase</fullName>
    </alternativeName>
</protein>
<reference evidence="6 7" key="1">
    <citation type="journal article" date="2011" name="J. Biotechnol.">
        <title>High-quality genome sequence of Pichia pastoris CBS7435.</title>
        <authorList>
            <person name="Kuberl A."/>
            <person name="Schneider J."/>
            <person name="Thallinger G.G."/>
            <person name="Anderl I."/>
            <person name="Wibberg D."/>
            <person name="Hajek T."/>
            <person name="Jaenicke S."/>
            <person name="Brinkrolf K."/>
            <person name="Goesmann A."/>
            <person name="Szczepanowski R."/>
            <person name="Puhler A."/>
            <person name="Schwab H."/>
            <person name="Glieder A."/>
            <person name="Pichler H."/>
        </authorList>
    </citation>
    <scope>NUCLEOTIDE SEQUENCE [LARGE SCALE GENOMIC DNA]</scope>
    <source>
        <strain evidence="7">ATCC 76273 / CBS 7435 / CECT 11047 / NRRL Y-11430 / Wegner 21-1</strain>
    </source>
</reference>
<dbReference type="GO" id="GO:0008124">
    <property type="term" value="F:4-alpha-hydroxytetrahydrobiopterin dehydratase activity"/>
    <property type="evidence" value="ECO:0007669"/>
    <property type="project" value="UniProtKB-EC"/>
</dbReference>
<dbReference type="SMR" id="A0A1G4KPD4"/>
<dbReference type="InterPro" id="IPR001533">
    <property type="entry name" value="Pterin_deHydtase"/>
</dbReference>
<name>A0A1G4KPD4_KOMPC</name>
<keyword evidence="7" id="KW-1185">Reference proteome</keyword>
<dbReference type="SUPFAM" id="SSF55248">
    <property type="entry name" value="PCD-like"/>
    <property type="match status" value="1"/>
</dbReference>
<dbReference type="EC" id="4.2.1.96" evidence="3"/>
<gene>
    <name evidence="6" type="primary">NS.00478</name>
    <name evidence="6" type="ordered locus">PP7435_Chr1-2698</name>
</gene>
<evidence type="ECO:0000313" key="7">
    <source>
        <dbReference type="Proteomes" id="UP000006853"/>
    </source>
</evidence>
<sequence length="93" mass="11023">MKLTPSQLRTLPQALPKWKIIDNQLHRTLKFQSFEDTWGFLTKLAMRSHLMKHHPKIINCYTDVDIYLTTHDENGITELDTRLAKRIDKYVAE</sequence>
<dbReference type="Pfam" id="PF01329">
    <property type="entry name" value="Pterin_4a"/>
    <property type="match status" value="1"/>
</dbReference>
<evidence type="ECO:0000256" key="3">
    <source>
        <dbReference type="ARBA" id="ARBA00013252"/>
    </source>
</evidence>
<evidence type="ECO:0000256" key="5">
    <source>
        <dbReference type="ARBA" id="ARBA00030497"/>
    </source>
</evidence>
<dbReference type="AlphaFoldDB" id="A0A1G4KPD4"/>
<accession>A0A1G4KPD4</accession>
<evidence type="ECO:0000256" key="2">
    <source>
        <dbReference type="ARBA" id="ARBA00006472"/>
    </source>
</evidence>
<dbReference type="CDD" id="cd00488">
    <property type="entry name" value="PCD_DCoH"/>
    <property type="match status" value="1"/>
</dbReference>
<dbReference type="Proteomes" id="UP000006853">
    <property type="component" value="Chromosome 1"/>
</dbReference>
<dbReference type="EMBL" id="FR839628">
    <property type="protein sequence ID" value="SCV11871.1"/>
    <property type="molecule type" value="Genomic_DNA"/>
</dbReference>
<evidence type="ECO:0000313" key="6">
    <source>
        <dbReference type="EMBL" id="SCV11871.1"/>
    </source>
</evidence>
<dbReference type="Gene3D" id="3.30.1360.20">
    <property type="entry name" value="Transcriptional coactivator/pterin dehydratase"/>
    <property type="match status" value="1"/>
</dbReference>